<keyword evidence="6" id="KW-0694">RNA-binding</keyword>
<dbReference type="PANTHER" id="PTHR10472:SF5">
    <property type="entry name" value="D-AMINOACYL-TRNA DEACYLASE 1"/>
    <property type="match status" value="1"/>
</dbReference>
<dbReference type="SUPFAM" id="SSF69500">
    <property type="entry name" value="DTD-like"/>
    <property type="match status" value="1"/>
</dbReference>
<comment type="caution">
    <text evidence="8">The sequence shown here is derived from an EMBL/GenBank/DDBJ whole genome shotgun (WGS) entry which is preliminary data.</text>
</comment>
<evidence type="ECO:0000313" key="9">
    <source>
        <dbReference type="Proteomes" id="UP000214365"/>
    </source>
</evidence>
<reference evidence="8 9" key="1">
    <citation type="submission" date="2015-06" db="EMBL/GenBank/DDBJ databases">
        <title>Talaromyces atroroseus IBT 11181 draft genome.</title>
        <authorList>
            <person name="Rasmussen K.B."/>
            <person name="Rasmussen S."/>
            <person name="Petersen B."/>
            <person name="Sicheritz-Ponten T."/>
            <person name="Mortensen U.H."/>
            <person name="Thrane U."/>
        </authorList>
    </citation>
    <scope>NUCLEOTIDE SEQUENCE [LARGE SCALE GENOMIC DNA]</scope>
    <source>
        <strain evidence="8 9">IBT 11181</strain>
    </source>
</reference>
<dbReference type="EMBL" id="LFMY01000003">
    <property type="protein sequence ID" value="OKL62236.1"/>
    <property type="molecule type" value="Genomic_DNA"/>
</dbReference>
<evidence type="ECO:0000256" key="4">
    <source>
        <dbReference type="ARBA" id="ARBA00047676"/>
    </source>
</evidence>
<dbReference type="Proteomes" id="UP000214365">
    <property type="component" value="Unassembled WGS sequence"/>
</dbReference>
<dbReference type="HAMAP" id="MF_00518">
    <property type="entry name" value="Deacylase_Dtd"/>
    <property type="match status" value="1"/>
</dbReference>
<dbReference type="EC" id="3.1.1.96" evidence="2 6"/>
<dbReference type="PANTHER" id="PTHR10472">
    <property type="entry name" value="D-TYROSYL-TRNA TYR DEACYLASE"/>
    <property type="match status" value="1"/>
</dbReference>
<evidence type="ECO:0000256" key="6">
    <source>
        <dbReference type="RuleBase" id="RU003470"/>
    </source>
</evidence>
<dbReference type="GO" id="GO:0051500">
    <property type="term" value="F:D-tyrosyl-tRNA(Tyr) deacylase activity"/>
    <property type="evidence" value="ECO:0007669"/>
    <property type="project" value="TreeGrafter"/>
</dbReference>
<dbReference type="GO" id="GO:0106026">
    <property type="term" value="F:Gly-tRNA(Ala) deacylase activity"/>
    <property type="evidence" value="ECO:0007669"/>
    <property type="project" value="RHEA"/>
</dbReference>
<name>A0A225B4N5_TALAT</name>
<dbReference type="Gene3D" id="3.50.80.10">
    <property type="entry name" value="D-tyrosyl-tRNA(Tyr) deacylase"/>
    <property type="match status" value="1"/>
</dbReference>
<comment type="catalytic activity">
    <reaction evidence="5">
        <text>a D-aminoacyl-tRNA + H2O = a tRNA + a D-alpha-amino acid + H(+)</text>
        <dbReference type="Rhea" id="RHEA:13953"/>
        <dbReference type="Rhea" id="RHEA-COMP:10123"/>
        <dbReference type="Rhea" id="RHEA-COMP:10124"/>
        <dbReference type="ChEBI" id="CHEBI:15377"/>
        <dbReference type="ChEBI" id="CHEBI:15378"/>
        <dbReference type="ChEBI" id="CHEBI:59871"/>
        <dbReference type="ChEBI" id="CHEBI:78442"/>
        <dbReference type="ChEBI" id="CHEBI:79333"/>
        <dbReference type="EC" id="3.1.1.96"/>
    </reaction>
</comment>
<dbReference type="Pfam" id="PF02580">
    <property type="entry name" value="Tyr_Deacylase"/>
    <property type="match status" value="1"/>
</dbReference>
<dbReference type="GeneID" id="31002100"/>
<dbReference type="InterPro" id="IPR023509">
    <property type="entry name" value="DTD-like_sf"/>
</dbReference>
<evidence type="ECO:0000256" key="3">
    <source>
        <dbReference type="ARBA" id="ARBA00020007"/>
    </source>
</evidence>
<comment type="similarity">
    <text evidence="1 6">Belongs to the DTD family.</text>
</comment>
<evidence type="ECO:0000256" key="7">
    <source>
        <dbReference type="SAM" id="MobiDB-lite"/>
    </source>
</evidence>
<dbReference type="FunFam" id="3.50.80.10:FF:000001">
    <property type="entry name" value="D-aminoacyl-tRNA deacylase"/>
    <property type="match status" value="1"/>
</dbReference>
<feature type="region of interest" description="Disordered" evidence="7">
    <location>
        <begin position="162"/>
        <end position="182"/>
    </location>
</feature>
<dbReference type="NCBIfam" id="TIGR00256">
    <property type="entry name" value="D-aminoacyl-tRNA deacylase"/>
    <property type="match status" value="1"/>
</dbReference>
<dbReference type="RefSeq" id="XP_020122357.1">
    <property type="nucleotide sequence ID" value="XM_020264377.1"/>
</dbReference>
<keyword evidence="9" id="KW-1185">Reference proteome</keyword>
<comment type="subcellular location">
    <subcellularLocation>
        <location evidence="6">Cytoplasm</location>
    </subcellularLocation>
</comment>
<dbReference type="OrthoDB" id="275783at2759"/>
<evidence type="ECO:0000256" key="1">
    <source>
        <dbReference type="ARBA" id="ARBA00009673"/>
    </source>
</evidence>
<dbReference type="STRING" id="1441469.A0A225B4N5"/>
<evidence type="ECO:0000256" key="2">
    <source>
        <dbReference type="ARBA" id="ARBA00013056"/>
    </source>
</evidence>
<dbReference type="GO" id="GO:0000049">
    <property type="term" value="F:tRNA binding"/>
    <property type="evidence" value="ECO:0007669"/>
    <property type="project" value="UniProtKB-KW"/>
</dbReference>
<proteinExistence type="inferred from homology"/>
<dbReference type="InterPro" id="IPR003732">
    <property type="entry name" value="Daa-tRNA_deacyls_DTD"/>
</dbReference>
<gene>
    <name evidence="8" type="ORF">UA08_02345</name>
</gene>
<organism evidence="8 9">
    <name type="scientific">Talaromyces atroroseus</name>
    <dbReference type="NCBI Taxonomy" id="1441469"/>
    <lineage>
        <taxon>Eukaryota</taxon>
        <taxon>Fungi</taxon>
        <taxon>Dikarya</taxon>
        <taxon>Ascomycota</taxon>
        <taxon>Pezizomycotina</taxon>
        <taxon>Eurotiomycetes</taxon>
        <taxon>Eurotiomycetidae</taxon>
        <taxon>Eurotiales</taxon>
        <taxon>Trichocomaceae</taxon>
        <taxon>Talaromyces</taxon>
        <taxon>Talaromyces sect. Trachyspermi</taxon>
    </lineage>
</organism>
<dbReference type="AlphaFoldDB" id="A0A225B4N5"/>
<protein>
    <recommendedName>
        <fullName evidence="3 6">D-aminoacyl-tRNA deacylase</fullName>
        <ecNumber evidence="2 6">3.1.1.96</ecNumber>
    </recommendedName>
</protein>
<sequence length="198" mass="21913">MKAVLQRVKSASVTVDNQLISSIGRGILVFAGVGKEDTEKDVDSMAAKILKAKLWPDETNPNASWKRNVQDIEGEVLCVSQFTLYGHLKKGNKPDFHNAADVETARRLYDRFVQKVGDLYKAERVKNGVFQAMMEVELKNDGPVGVDFRSEDGAVTIEITTDMPKSESSKSNGKTLKTQTDANGQKYVEFELPASLLE</sequence>
<evidence type="ECO:0000313" key="8">
    <source>
        <dbReference type="EMBL" id="OKL62236.1"/>
    </source>
</evidence>
<dbReference type="GO" id="GO:0005737">
    <property type="term" value="C:cytoplasm"/>
    <property type="evidence" value="ECO:0007669"/>
    <property type="project" value="UniProtKB-SubCell"/>
</dbReference>
<feature type="compositionally biased region" description="Polar residues" evidence="7">
    <location>
        <begin position="169"/>
        <end position="182"/>
    </location>
</feature>
<keyword evidence="6" id="KW-0820">tRNA-binding</keyword>
<keyword evidence="6" id="KW-0378">Hydrolase</keyword>
<evidence type="ECO:0000256" key="5">
    <source>
        <dbReference type="ARBA" id="ARBA00048018"/>
    </source>
</evidence>
<accession>A0A225B4N5</accession>
<comment type="catalytic activity">
    <reaction evidence="4">
        <text>glycyl-tRNA(Ala) + H2O = tRNA(Ala) + glycine + H(+)</text>
        <dbReference type="Rhea" id="RHEA:53744"/>
        <dbReference type="Rhea" id="RHEA-COMP:9657"/>
        <dbReference type="Rhea" id="RHEA-COMP:13640"/>
        <dbReference type="ChEBI" id="CHEBI:15377"/>
        <dbReference type="ChEBI" id="CHEBI:15378"/>
        <dbReference type="ChEBI" id="CHEBI:57305"/>
        <dbReference type="ChEBI" id="CHEBI:78442"/>
        <dbReference type="ChEBI" id="CHEBI:78522"/>
        <dbReference type="EC" id="3.1.1.96"/>
    </reaction>
</comment>
<keyword evidence="6" id="KW-0963">Cytoplasm</keyword>